<dbReference type="Proteomes" id="UP000807371">
    <property type="component" value="Unassembled WGS sequence"/>
</dbReference>
<feature type="compositionally biased region" description="Basic and acidic residues" evidence="1">
    <location>
        <begin position="196"/>
        <end position="217"/>
    </location>
</feature>
<evidence type="ECO:0000313" key="3">
    <source>
        <dbReference type="EMBL" id="MBH5336132.1"/>
    </source>
</evidence>
<organism evidence="3 4">
    <name type="scientific">Streptomyces pactum</name>
    <dbReference type="NCBI Taxonomy" id="68249"/>
    <lineage>
        <taxon>Bacteria</taxon>
        <taxon>Bacillati</taxon>
        <taxon>Actinomycetota</taxon>
        <taxon>Actinomycetes</taxon>
        <taxon>Kitasatosporales</taxon>
        <taxon>Streptomycetaceae</taxon>
        <taxon>Streptomyces</taxon>
    </lineage>
</organism>
<gene>
    <name evidence="3" type="ORF">IHE55_15605</name>
</gene>
<feature type="compositionally biased region" description="Basic residues" evidence="1">
    <location>
        <begin position="441"/>
        <end position="454"/>
    </location>
</feature>
<comment type="caution">
    <text evidence="3">The sequence shown here is derived from an EMBL/GenBank/DDBJ whole genome shotgun (WGS) entry which is preliminary data.</text>
</comment>
<feature type="compositionally biased region" description="Gly residues" evidence="1">
    <location>
        <begin position="311"/>
        <end position="328"/>
    </location>
</feature>
<dbReference type="InterPro" id="IPR034768">
    <property type="entry name" value="4FE4S_WBL"/>
</dbReference>
<feature type="compositionally biased region" description="Basic and acidic residues" evidence="1">
    <location>
        <begin position="398"/>
        <end position="407"/>
    </location>
</feature>
<protein>
    <submittedName>
        <fullName evidence="3">WhiB family transcriptional regulator</fullName>
    </submittedName>
</protein>
<dbReference type="EMBL" id="JACYXC010000001">
    <property type="protein sequence ID" value="MBH5336132.1"/>
    <property type="molecule type" value="Genomic_DNA"/>
</dbReference>
<feature type="domain" description="4Fe-4S Wbl-type" evidence="2">
    <location>
        <begin position="65"/>
        <end position="139"/>
    </location>
</feature>
<feature type="region of interest" description="Disordered" evidence="1">
    <location>
        <begin position="196"/>
        <end position="218"/>
    </location>
</feature>
<reference evidence="3 4" key="1">
    <citation type="submission" date="2020-09" db="EMBL/GenBank/DDBJ databases">
        <title>Biosynthesis of the nuclear factor of activated T cells inhibitor NFAT-133 and its congeners in Streptomyces pactum.</title>
        <authorList>
            <person name="Zhou W."/>
            <person name="Posri P."/>
            <person name="Abugrain M.E."/>
            <person name="Weisberg A.J."/>
            <person name="Chang J.H."/>
            <person name="Mahmud T."/>
        </authorList>
    </citation>
    <scope>NUCLEOTIDE SEQUENCE [LARGE SCALE GENOMIC DNA]</scope>
    <source>
        <strain evidence="3 4">ATCC 27456</strain>
    </source>
</reference>
<feature type="compositionally biased region" description="Gly residues" evidence="1">
    <location>
        <begin position="365"/>
        <end position="374"/>
    </location>
</feature>
<name>A0ABS0NLR2_9ACTN</name>
<keyword evidence="4" id="KW-1185">Reference proteome</keyword>
<feature type="region of interest" description="Disordered" evidence="1">
    <location>
        <begin position="244"/>
        <end position="552"/>
    </location>
</feature>
<evidence type="ECO:0000256" key="1">
    <source>
        <dbReference type="SAM" id="MobiDB-lite"/>
    </source>
</evidence>
<sequence>MSQFRCMTSRLSIRGIPWPAMLCRVIRPCPKVHLDTRSQRGLGVMLAVRRPMLFGAGEEDAITLPCQRRPDLFQHPVMDTSPSAMNSSAAEWRTYVSLVGEARTLCASCPLWAECLRDAVVFADPYGYAAATTPADRRWMRRRLGVGEPDGSLNVTPSDRLSPNEVVRQRRRFPEPSQREMAAELGCSRSTVARRLASERAKAAGGAHGEKSSRPEPDMNAILDAFDALQEQLARDGGMTVGIGGALGARQPKPQNCGRPVRPLRPSLGQPAPRPGRPGRAAGRGAGRDHLGVPQRPRPRGQEGRALAAAGRGGATAGAGREAGGDAGRGPRQHRDARGPGTPRHRAPHAAVHAAGERGTPRGAGHQGHGLGGLGDDRPGRRPPPGAAAAAAGHPRRGAQEHRDCHGHAHGSAGARDHDRRRRGDPGRAERPGGPAVPGRRGPRPSHRHGRRGPGRPPGTGARDRCADQHPAGRRGGADLRRGTLRRQGRAAGAGGAARLLAAALPGPGQVGEQRAVQHGPGRDVDPGQPGHLRPPPEPGCRNDSSAGGADP</sequence>
<proteinExistence type="predicted"/>
<accession>A0ABS0NLR2</accession>
<dbReference type="PROSITE" id="PS51674">
    <property type="entry name" value="4FE4S_WBL"/>
    <property type="match status" value="1"/>
</dbReference>
<feature type="compositionally biased region" description="Basic and acidic residues" evidence="1">
    <location>
        <begin position="415"/>
        <end position="431"/>
    </location>
</feature>
<evidence type="ECO:0000313" key="4">
    <source>
        <dbReference type="Proteomes" id="UP000807371"/>
    </source>
</evidence>
<evidence type="ECO:0000259" key="2">
    <source>
        <dbReference type="PROSITE" id="PS51674"/>
    </source>
</evidence>
<dbReference type="Pfam" id="PF02467">
    <property type="entry name" value="Whib"/>
    <property type="match status" value="1"/>
</dbReference>